<evidence type="ECO:0000256" key="2">
    <source>
        <dbReference type="ARBA" id="ARBA00022692"/>
    </source>
</evidence>
<evidence type="ECO:0000256" key="4">
    <source>
        <dbReference type="ARBA" id="ARBA00023136"/>
    </source>
</evidence>
<dbReference type="GO" id="GO:0016020">
    <property type="term" value="C:membrane"/>
    <property type="evidence" value="ECO:0007669"/>
    <property type="project" value="UniProtKB-SubCell"/>
</dbReference>
<dbReference type="InterPro" id="IPR011701">
    <property type="entry name" value="MFS"/>
</dbReference>
<dbReference type="GO" id="GO:0097037">
    <property type="term" value="P:heme export"/>
    <property type="evidence" value="ECO:0007669"/>
    <property type="project" value="TreeGrafter"/>
</dbReference>
<dbReference type="EMBL" id="NEVH01007828">
    <property type="protein sequence ID" value="PNF35120.1"/>
    <property type="molecule type" value="Genomic_DNA"/>
</dbReference>
<dbReference type="PANTHER" id="PTHR10924">
    <property type="entry name" value="MAJOR FACILITATOR SUPERFAMILY PROTEIN-RELATED"/>
    <property type="match status" value="1"/>
</dbReference>
<feature type="transmembrane region" description="Helical" evidence="5">
    <location>
        <begin position="311"/>
        <end position="333"/>
    </location>
</feature>
<keyword evidence="4 5" id="KW-0472">Membrane</keyword>
<feature type="transmembrane region" description="Helical" evidence="5">
    <location>
        <begin position="220"/>
        <end position="240"/>
    </location>
</feature>
<dbReference type="Gene3D" id="1.20.1250.20">
    <property type="entry name" value="MFS general substrate transporter like domains"/>
    <property type="match status" value="1"/>
</dbReference>
<sequence>MTSPSVGPSVTPTSKGVWALNQGLRLSAMLGALGTAAGSWIKVASASPDMFVVAFVGQTLVAMSQVFILSVPARLAAVWFGPNEVSSACSVGVFGNQLGIAIGFLIPPMIVKNHDSLDEIGHDLSVMYYSVAGFTTVLLVLIILLFKAEPPLPPSLAQAEQRAKEDTNFVGSVKRLVTNRGYVLLMMSYGLNVGVFYAISTLLNQVVLIYFPNGEEDAGRIGLLMVLAGMLGSVLSGIVLDKTHRFKETTMALYIFSLLGMVAYMFTLSTGKIGIVYATGALLGFFMTGYLPVGFELAAELTYPEPEGTSAGILNAAVQLFGIALTNCYSWLLEVTDDMWANGALCIALALGIVLTFLIKSDLRRQAAQGPKLSIGTATIQ</sequence>
<feature type="domain" description="Major facilitator superfamily (MFS) profile" evidence="6">
    <location>
        <begin position="1"/>
        <end position="364"/>
    </location>
</feature>
<feature type="transmembrane region" description="Helical" evidence="5">
    <location>
        <begin position="339"/>
        <end position="359"/>
    </location>
</feature>
<feature type="transmembrane region" description="Helical" evidence="5">
    <location>
        <begin position="126"/>
        <end position="146"/>
    </location>
</feature>
<dbReference type="GO" id="GO:0020037">
    <property type="term" value="F:heme binding"/>
    <property type="evidence" value="ECO:0007669"/>
    <property type="project" value="TreeGrafter"/>
</dbReference>
<comment type="subcellular location">
    <subcellularLocation>
        <location evidence="1">Membrane</location>
        <topology evidence="1">Multi-pass membrane protein</topology>
    </subcellularLocation>
</comment>
<comment type="caution">
    <text evidence="7">The sequence shown here is derived from an EMBL/GenBank/DDBJ whole genome shotgun (WGS) entry which is preliminary data.</text>
</comment>
<dbReference type="SUPFAM" id="SSF103473">
    <property type="entry name" value="MFS general substrate transporter"/>
    <property type="match status" value="1"/>
</dbReference>
<dbReference type="Proteomes" id="UP000235965">
    <property type="component" value="Unassembled WGS sequence"/>
</dbReference>
<dbReference type="AlphaFoldDB" id="A0A2J7R2Q8"/>
<dbReference type="PROSITE" id="PS50850">
    <property type="entry name" value="MFS"/>
    <property type="match status" value="1"/>
</dbReference>
<dbReference type="GO" id="GO:0015232">
    <property type="term" value="F:heme transmembrane transporter activity"/>
    <property type="evidence" value="ECO:0007669"/>
    <property type="project" value="TreeGrafter"/>
</dbReference>
<evidence type="ECO:0000256" key="1">
    <source>
        <dbReference type="ARBA" id="ARBA00004141"/>
    </source>
</evidence>
<accession>A0A2J7R2Q8</accession>
<organism evidence="7 8">
    <name type="scientific">Cryptotermes secundus</name>
    <dbReference type="NCBI Taxonomy" id="105785"/>
    <lineage>
        <taxon>Eukaryota</taxon>
        <taxon>Metazoa</taxon>
        <taxon>Ecdysozoa</taxon>
        <taxon>Arthropoda</taxon>
        <taxon>Hexapoda</taxon>
        <taxon>Insecta</taxon>
        <taxon>Pterygota</taxon>
        <taxon>Neoptera</taxon>
        <taxon>Polyneoptera</taxon>
        <taxon>Dictyoptera</taxon>
        <taxon>Blattodea</taxon>
        <taxon>Blattoidea</taxon>
        <taxon>Termitoidae</taxon>
        <taxon>Kalotermitidae</taxon>
        <taxon>Cryptotermitinae</taxon>
        <taxon>Cryptotermes</taxon>
    </lineage>
</organism>
<dbReference type="InterPro" id="IPR049680">
    <property type="entry name" value="FLVCR1-2_SLC49-like"/>
</dbReference>
<proteinExistence type="predicted"/>
<feature type="transmembrane region" description="Helical" evidence="5">
    <location>
        <begin position="50"/>
        <end position="73"/>
    </location>
</feature>
<feature type="transmembrane region" description="Helical" evidence="5">
    <location>
        <begin position="275"/>
        <end position="299"/>
    </location>
</feature>
<evidence type="ECO:0000313" key="8">
    <source>
        <dbReference type="Proteomes" id="UP000235965"/>
    </source>
</evidence>
<reference evidence="7 8" key="1">
    <citation type="submission" date="2017-12" db="EMBL/GenBank/DDBJ databases">
        <title>Hemimetabolous genomes reveal molecular basis of termite eusociality.</title>
        <authorList>
            <person name="Harrison M.C."/>
            <person name="Jongepier E."/>
            <person name="Robertson H.M."/>
            <person name="Arning N."/>
            <person name="Bitard-Feildel T."/>
            <person name="Chao H."/>
            <person name="Childers C.P."/>
            <person name="Dinh H."/>
            <person name="Doddapaneni H."/>
            <person name="Dugan S."/>
            <person name="Gowin J."/>
            <person name="Greiner C."/>
            <person name="Han Y."/>
            <person name="Hu H."/>
            <person name="Hughes D.S.T."/>
            <person name="Huylmans A.-K."/>
            <person name="Kemena C."/>
            <person name="Kremer L.P.M."/>
            <person name="Lee S.L."/>
            <person name="Lopez-Ezquerra A."/>
            <person name="Mallet L."/>
            <person name="Monroy-Kuhn J.M."/>
            <person name="Moser A."/>
            <person name="Murali S.C."/>
            <person name="Muzny D.M."/>
            <person name="Otani S."/>
            <person name="Piulachs M.-D."/>
            <person name="Poelchau M."/>
            <person name="Qu J."/>
            <person name="Schaub F."/>
            <person name="Wada-Katsumata A."/>
            <person name="Worley K.C."/>
            <person name="Xie Q."/>
            <person name="Ylla G."/>
            <person name="Poulsen M."/>
            <person name="Gibbs R.A."/>
            <person name="Schal C."/>
            <person name="Richards S."/>
            <person name="Belles X."/>
            <person name="Korb J."/>
            <person name="Bornberg-Bauer E."/>
        </authorList>
    </citation>
    <scope>NUCLEOTIDE SEQUENCE [LARGE SCALE GENOMIC DNA]</scope>
    <source>
        <tissue evidence="7">Whole body</tissue>
    </source>
</reference>
<evidence type="ECO:0000256" key="5">
    <source>
        <dbReference type="SAM" id="Phobius"/>
    </source>
</evidence>
<name>A0A2J7R2Q8_9NEOP</name>
<dbReference type="OrthoDB" id="422206at2759"/>
<dbReference type="Pfam" id="PF07690">
    <property type="entry name" value="MFS_1"/>
    <property type="match status" value="1"/>
</dbReference>
<feature type="transmembrane region" description="Helical" evidence="5">
    <location>
        <begin position="182"/>
        <end position="200"/>
    </location>
</feature>
<keyword evidence="3 5" id="KW-1133">Transmembrane helix</keyword>
<dbReference type="InterPro" id="IPR020846">
    <property type="entry name" value="MFS_dom"/>
</dbReference>
<dbReference type="InterPro" id="IPR036259">
    <property type="entry name" value="MFS_trans_sf"/>
</dbReference>
<keyword evidence="2 5" id="KW-0812">Transmembrane</keyword>
<evidence type="ECO:0000256" key="3">
    <source>
        <dbReference type="ARBA" id="ARBA00022989"/>
    </source>
</evidence>
<protein>
    <submittedName>
        <fullName evidence="7">Feline leukemia virus subgroup C receptor-related protein 2</fullName>
    </submittedName>
</protein>
<dbReference type="PANTHER" id="PTHR10924:SF4">
    <property type="entry name" value="GH15861P"/>
    <property type="match status" value="1"/>
</dbReference>
<evidence type="ECO:0000259" key="6">
    <source>
        <dbReference type="PROSITE" id="PS50850"/>
    </source>
</evidence>
<feature type="transmembrane region" description="Helical" evidence="5">
    <location>
        <begin position="85"/>
        <end position="106"/>
    </location>
</feature>
<keyword evidence="7" id="KW-0675">Receptor</keyword>
<feature type="transmembrane region" description="Helical" evidence="5">
    <location>
        <begin position="252"/>
        <end position="269"/>
    </location>
</feature>
<gene>
    <name evidence="7" type="ORF">B7P43_G09462</name>
</gene>
<keyword evidence="8" id="KW-1185">Reference proteome</keyword>
<evidence type="ECO:0000313" key="7">
    <source>
        <dbReference type="EMBL" id="PNF35120.1"/>
    </source>
</evidence>
<dbReference type="InParanoid" id="A0A2J7R2Q8"/>